<dbReference type="PANTHER" id="PTHR14871:SF1">
    <property type="entry name" value="DYNEIN REGULATORY COMPLEX PROTEIN 9"/>
    <property type="match status" value="1"/>
</dbReference>
<evidence type="ECO:0000313" key="8">
    <source>
        <dbReference type="Proteomes" id="UP000830375"/>
    </source>
</evidence>
<evidence type="ECO:0000256" key="1">
    <source>
        <dbReference type="ARBA" id="ARBA00004245"/>
    </source>
</evidence>
<dbReference type="PANTHER" id="PTHR14871">
    <property type="entry name" value="DYNEIN REGULATORY COMPLEX PROTEIN 9"/>
    <property type="match status" value="1"/>
</dbReference>
<organism evidence="7 8">
    <name type="scientific">Labeo rohita</name>
    <name type="common">Indian major carp</name>
    <name type="synonym">Cyprinus rohita</name>
    <dbReference type="NCBI Taxonomy" id="84645"/>
    <lineage>
        <taxon>Eukaryota</taxon>
        <taxon>Metazoa</taxon>
        <taxon>Chordata</taxon>
        <taxon>Craniata</taxon>
        <taxon>Vertebrata</taxon>
        <taxon>Euteleostomi</taxon>
        <taxon>Actinopterygii</taxon>
        <taxon>Neopterygii</taxon>
        <taxon>Teleostei</taxon>
        <taxon>Ostariophysi</taxon>
        <taxon>Cypriniformes</taxon>
        <taxon>Cyprinidae</taxon>
        <taxon>Labeoninae</taxon>
        <taxon>Labeonini</taxon>
        <taxon>Labeo</taxon>
    </lineage>
</organism>
<proteinExistence type="predicted"/>
<comment type="caution">
    <text evidence="7">The sequence shown here is derived from an EMBL/GenBank/DDBJ whole genome shotgun (WGS) entry which is preliminary data.</text>
</comment>
<keyword evidence="4" id="KW-0206">Cytoskeleton</keyword>
<evidence type="ECO:0000256" key="2">
    <source>
        <dbReference type="ARBA" id="ARBA00004316"/>
    </source>
</evidence>
<keyword evidence="3" id="KW-0963">Cytoplasm</keyword>
<evidence type="ECO:0000256" key="3">
    <source>
        <dbReference type="ARBA" id="ARBA00022490"/>
    </source>
</evidence>
<keyword evidence="5" id="KW-0966">Cell projection</keyword>
<comment type="subcellular location">
    <subcellularLocation>
        <location evidence="2">Cell projection</location>
    </subcellularLocation>
    <subcellularLocation>
        <location evidence="1">Cytoplasm</location>
        <location evidence="1">Cytoskeleton</location>
    </subcellularLocation>
</comment>
<evidence type="ECO:0000256" key="6">
    <source>
        <dbReference type="SAM" id="Coils"/>
    </source>
</evidence>
<evidence type="ECO:0000313" key="7">
    <source>
        <dbReference type="EMBL" id="KAI2653993.1"/>
    </source>
</evidence>
<feature type="coiled-coil region" evidence="6">
    <location>
        <begin position="119"/>
        <end position="303"/>
    </location>
</feature>
<gene>
    <name evidence="7" type="ORF">H4Q32_014375</name>
</gene>
<keyword evidence="6" id="KW-0175">Coiled coil</keyword>
<keyword evidence="8" id="KW-1185">Reference proteome</keyword>
<dbReference type="InterPro" id="IPR042618">
    <property type="entry name" value="IQCG"/>
</dbReference>
<name>A0ABQ8LTL1_LABRO</name>
<evidence type="ECO:0000256" key="4">
    <source>
        <dbReference type="ARBA" id="ARBA00023212"/>
    </source>
</evidence>
<dbReference type="EMBL" id="JACTAM010000018">
    <property type="protein sequence ID" value="KAI2653993.1"/>
    <property type="molecule type" value="Genomic_DNA"/>
</dbReference>
<evidence type="ECO:0000256" key="5">
    <source>
        <dbReference type="ARBA" id="ARBA00023273"/>
    </source>
</evidence>
<sequence length="347" mass="41155">MMSVEMLCACSVLQDCADQLAVMGNIIGANTVKTKERTASDNSSTEDCEQRFTPLSKKLSIQERKRAPERAKVQKDWQFASDVINGLLVELKEKNTCHSLFSPQTVNVSCTVLYINCREEESRLRVEELQKKLLDIKMERNEERERLEKEIAYLKDQLDTIGVKSNRQRKFVKSCAEQLVCQEQNLNRHKEKELEDEVTMLQKKTEEERKVHKAMEAFLERQHADLQKKLHYWKQRYEKDMNTKKQEITELQTKRNVIRERIQELSVKCKHMEEVIIEDRMMKERLRAQLEKEQREGDAATRVKCSLRDSRRIQWIIVNRKYVILLLHHCWPVDDAVAKFDIFGIWN</sequence>
<protein>
    <submittedName>
        <fullName evidence="7">Dynein regulatory complex protein 9</fullName>
    </submittedName>
</protein>
<dbReference type="Proteomes" id="UP000830375">
    <property type="component" value="Unassembled WGS sequence"/>
</dbReference>
<accession>A0ABQ8LTL1</accession>
<reference evidence="7 8" key="1">
    <citation type="submission" date="2022-01" db="EMBL/GenBank/DDBJ databases">
        <title>A high-quality chromosome-level genome assembly of rohu carp, Labeo rohita.</title>
        <authorList>
            <person name="Arick M.A. II"/>
            <person name="Hsu C.-Y."/>
            <person name="Magbanua Z."/>
            <person name="Pechanova O."/>
            <person name="Grover C."/>
            <person name="Miller E."/>
            <person name="Thrash A."/>
            <person name="Ezzel L."/>
            <person name="Alam S."/>
            <person name="Benzie J."/>
            <person name="Hamilton M."/>
            <person name="Karsi A."/>
            <person name="Lawrence M.L."/>
            <person name="Peterson D.G."/>
        </authorList>
    </citation>
    <scope>NUCLEOTIDE SEQUENCE [LARGE SCALE GENOMIC DNA]</scope>
    <source>
        <strain evidence="8">BAU-BD-2019</strain>
        <tissue evidence="7">Blood</tissue>
    </source>
</reference>